<dbReference type="InterPro" id="IPR025224">
    <property type="entry name" value="CCAR1/CCAR2"/>
</dbReference>
<proteinExistence type="predicted"/>
<dbReference type="Proteomes" id="UP000026961">
    <property type="component" value="Chromosome 6"/>
</dbReference>
<feature type="compositionally biased region" description="Basic and acidic residues" evidence="2">
    <location>
        <begin position="480"/>
        <end position="489"/>
    </location>
</feature>
<reference evidence="4" key="2">
    <citation type="submission" date="2018-05" db="EMBL/GenBank/DDBJ databases">
        <title>OgluRS3 (Oryza glumaepatula Reference Sequence Version 3).</title>
        <authorList>
            <person name="Zhang J."/>
            <person name="Kudrna D."/>
            <person name="Lee S."/>
            <person name="Talag J."/>
            <person name="Welchert J."/>
            <person name="Wing R.A."/>
        </authorList>
    </citation>
    <scope>NUCLEOTIDE SEQUENCE [LARGE SCALE GENOMIC DNA]</scope>
</reference>
<keyword evidence="1" id="KW-0175">Coiled coil</keyword>
<evidence type="ECO:0000313" key="5">
    <source>
        <dbReference type="Proteomes" id="UP000026961"/>
    </source>
</evidence>
<feature type="compositionally biased region" description="Basic and acidic residues" evidence="2">
    <location>
        <begin position="496"/>
        <end position="541"/>
    </location>
</feature>
<dbReference type="PANTHER" id="PTHR14304:SF11">
    <property type="entry name" value="SAP DOMAIN-CONTAINING PROTEIN"/>
    <property type="match status" value="1"/>
</dbReference>
<dbReference type="Pfam" id="PF19256">
    <property type="entry name" value="LAIKA"/>
    <property type="match status" value="1"/>
</dbReference>
<dbReference type="PROSITE" id="PS50222">
    <property type="entry name" value="EF_HAND_2"/>
    <property type="match status" value="1"/>
</dbReference>
<feature type="region of interest" description="Disordered" evidence="2">
    <location>
        <begin position="40"/>
        <end position="128"/>
    </location>
</feature>
<evidence type="ECO:0000259" key="3">
    <source>
        <dbReference type="PROSITE" id="PS50222"/>
    </source>
</evidence>
<evidence type="ECO:0000313" key="4">
    <source>
        <dbReference type="EnsemblPlants" id="OGLUM06G19750.3"/>
    </source>
</evidence>
<organism evidence="4">
    <name type="scientific">Oryza glumipatula</name>
    <dbReference type="NCBI Taxonomy" id="40148"/>
    <lineage>
        <taxon>Eukaryota</taxon>
        <taxon>Viridiplantae</taxon>
        <taxon>Streptophyta</taxon>
        <taxon>Embryophyta</taxon>
        <taxon>Tracheophyta</taxon>
        <taxon>Spermatophyta</taxon>
        <taxon>Magnoliopsida</taxon>
        <taxon>Liliopsida</taxon>
        <taxon>Poales</taxon>
        <taxon>Poaceae</taxon>
        <taxon>BOP clade</taxon>
        <taxon>Oryzoideae</taxon>
        <taxon>Oryzeae</taxon>
        <taxon>Oryzinae</taxon>
        <taxon>Oryza</taxon>
    </lineage>
</organism>
<dbReference type="SMART" id="SM01122">
    <property type="entry name" value="DBC1"/>
    <property type="match status" value="1"/>
</dbReference>
<feature type="compositionally biased region" description="Basic and acidic residues" evidence="2">
    <location>
        <begin position="675"/>
        <end position="701"/>
    </location>
</feature>
<evidence type="ECO:0000256" key="2">
    <source>
        <dbReference type="SAM" id="MobiDB-lite"/>
    </source>
</evidence>
<feature type="region of interest" description="Disordered" evidence="2">
    <location>
        <begin position="157"/>
        <end position="189"/>
    </location>
</feature>
<feature type="compositionally biased region" description="Basic and acidic residues" evidence="2">
    <location>
        <begin position="611"/>
        <end position="623"/>
    </location>
</feature>
<dbReference type="InterPro" id="IPR025954">
    <property type="entry name" value="DBC1/CARP1_inactive_NUDIX"/>
</dbReference>
<feature type="compositionally biased region" description="Basic and acidic residues" evidence="2">
    <location>
        <begin position="710"/>
        <end position="769"/>
    </location>
</feature>
<feature type="domain" description="EF-hand" evidence="3">
    <location>
        <begin position="1089"/>
        <end position="1124"/>
    </location>
</feature>
<dbReference type="SUPFAM" id="SSF47473">
    <property type="entry name" value="EF-hand"/>
    <property type="match status" value="1"/>
</dbReference>
<dbReference type="PANTHER" id="PTHR14304">
    <property type="entry name" value="CELL DIVISION CYCLE AND APOPTOSIS REGULATOR PROTEIN"/>
    <property type="match status" value="1"/>
</dbReference>
<feature type="compositionally biased region" description="Basic and acidic residues" evidence="2">
    <location>
        <begin position="1062"/>
        <end position="1084"/>
    </location>
</feature>
<protein>
    <recommendedName>
        <fullName evidence="3">EF-hand domain-containing protein</fullName>
    </recommendedName>
</protein>
<dbReference type="InterPro" id="IPR045353">
    <property type="entry name" value="LAIKA"/>
</dbReference>
<feature type="compositionally biased region" description="Basic residues" evidence="2">
    <location>
        <begin position="624"/>
        <end position="638"/>
    </location>
</feature>
<dbReference type="Gene3D" id="1.10.238.10">
    <property type="entry name" value="EF-hand"/>
    <property type="match status" value="1"/>
</dbReference>
<feature type="compositionally biased region" description="Low complexity" evidence="2">
    <location>
        <begin position="92"/>
        <end position="123"/>
    </location>
</feature>
<keyword evidence="5" id="KW-1185">Reference proteome</keyword>
<dbReference type="Pfam" id="PF14443">
    <property type="entry name" value="DBC1"/>
    <property type="match status" value="1"/>
</dbReference>
<dbReference type="Gramene" id="OGLUM06G19750.3">
    <property type="protein sequence ID" value="OGLUM06G19750.3"/>
    <property type="gene ID" value="OGLUM06G19750"/>
</dbReference>
<feature type="compositionally biased region" description="Acidic residues" evidence="2">
    <location>
        <begin position="967"/>
        <end position="1006"/>
    </location>
</feature>
<feature type="compositionally biased region" description="Basic and acidic residues" evidence="2">
    <location>
        <begin position="552"/>
        <end position="561"/>
    </location>
</feature>
<feature type="compositionally biased region" description="Low complexity" evidence="2">
    <location>
        <begin position="175"/>
        <end position="185"/>
    </location>
</feature>
<feature type="compositionally biased region" description="Polar residues" evidence="2">
    <location>
        <begin position="642"/>
        <end position="654"/>
    </location>
</feature>
<name>A0A0E0AAZ0_9ORYZ</name>
<accession>A0A0E0AAZ0</accession>
<feature type="compositionally biased region" description="Basic and acidic residues" evidence="2">
    <location>
        <begin position="452"/>
        <end position="471"/>
    </location>
</feature>
<feature type="compositionally biased region" description="Basic residues" evidence="2">
    <location>
        <begin position="562"/>
        <end position="578"/>
    </location>
</feature>
<feature type="region of interest" description="Disordered" evidence="2">
    <location>
        <begin position="452"/>
        <end position="791"/>
    </location>
</feature>
<dbReference type="GO" id="GO:0005509">
    <property type="term" value="F:calcium ion binding"/>
    <property type="evidence" value="ECO:0007669"/>
    <property type="project" value="InterPro"/>
</dbReference>
<dbReference type="GO" id="GO:0005634">
    <property type="term" value="C:nucleus"/>
    <property type="evidence" value="ECO:0007669"/>
    <property type="project" value="TreeGrafter"/>
</dbReference>
<dbReference type="EnsemblPlants" id="OGLUM06G19750.3">
    <property type="protein sequence ID" value="OGLUM06G19750.3"/>
    <property type="gene ID" value="OGLUM06G19750"/>
</dbReference>
<dbReference type="FunFam" id="1.10.238.10:FF:000157">
    <property type="entry name" value="ATP/GTP-binding protein family"/>
    <property type="match status" value="1"/>
</dbReference>
<feature type="compositionally biased region" description="Basic and acidic residues" evidence="2">
    <location>
        <begin position="850"/>
        <end position="871"/>
    </location>
</feature>
<feature type="compositionally biased region" description="Polar residues" evidence="2">
    <location>
        <begin position="875"/>
        <end position="884"/>
    </location>
</feature>
<feature type="region of interest" description="Disordered" evidence="2">
    <location>
        <begin position="845"/>
        <end position="1084"/>
    </location>
</feature>
<feature type="compositionally biased region" description="Basic and acidic residues" evidence="2">
    <location>
        <begin position="921"/>
        <end position="932"/>
    </location>
</feature>
<dbReference type="AlphaFoldDB" id="A0A0E0AAZ0"/>
<feature type="compositionally biased region" description="Basic and acidic residues" evidence="2">
    <location>
        <begin position="1007"/>
        <end position="1031"/>
    </location>
</feature>
<evidence type="ECO:0000256" key="1">
    <source>
        <dbReference type="ARBA" id="ARBA00023054"/>
    </source>
</evidence>
<sequence length="1160" mass="127739">MGGCWCRSCSSNGARATAHVDADSQHPLLALSLSLTLPRRRRRRYPTGGVTARPPLEPRDAGSHRAHRRRFVRPLPTTQAGGASAMFPPKGSNPYGQQQSYGGQQSYGQIPGSSGFSSSAATGGADGSRFGTRVGQGAAGQYGGPYASVYGTQQVGGLGGKGPASSSIPNLPEPSKFSSGSVGSSIARPNDDYMAVRGYGQKLDQYGSDYTLERRMYGDHSANLGRRDGLTDLDRRYPEHVSGGHQIHDRMEQGSSMRHPQLLKPQLQSGSDISLEHGIHEVDDSTDEGSVITSGKTSSTKISEIIWNAKVLLMSGMSNSAFADITSLRSTDERVVHLNNILKFAVFKRDRSLFAIGGPWNAAIDGGDPVVDPSCLIQTAIRHVKELVQVDLSNCTQWNRFLEIHYNRVGKDGLFSHKEITVVFVPNLSECLPSVDLWKKNWTAYRKSRTEKEQLIMKKEKSPTDASKQKQGELGQGKSTDVDQKEDAGHNAAENMKVDNDMDLLGKDGKENPAEHDGQNLGKVEEKNIDKVEEHIEKKGGGVEGNTSGEASVDHATEDKKPTKKKVIKKVVKVVRKKPTGETSAGKSSQEDKNIVPETASVAVEEQVQQKSEDAGKEAEGKKPGKKKVIRRIIKKKPSGSARDSTAPAETSKQAVEVQPEKNNEVLSGAVISEAKLEEASKAPAEDVSKQNKEQEQEEKGQSLPVDQKSNGDKIKQQEVLKQKDIKQDGKNDKAKDDKEKKSRDQKTDSKQKSLTDTKEKKKSDEPPKHPGFILQAKRSKDSKVRSTSLSLDGLLDYTANDLEESVFELSLFAESFSEMLQHKMGCVILSFLEKLYKRYVIKRNQRKRQREEDLKKEDKKTSEKRPKTNDETLSESGPSNQGESVEMIKAGKGTAHSAGQPNKDDETKMNAGHSAAAQDELVKEGKEKMSADHSTAPPKELIKEGEENMNTDNSAAVRVEPVADEKMEDEEPDYEEDPEEVELYEDDEEMDEAAAEELVEQNEDNLNDKAKQEVTTEEDGNKNTEERESENNANMLEKAASGEDKQSVVEKSASVEGKQSVSEKGDKAVGKEVKTTRSQKGDSTKDEVVDKELLQAFRYFDQNRAGYLKVDDLRCILHNLGKFLSNRDVKDLVQIALVESNSARDNRIIYTKLAKKVDL</sequence>
<dbReference type="InterPro" id="IPR011992">
    <property type="entry name" value="EF-hand-dom_pair"/>
</dbReference>
<dbReference type="InterPro" id="IPR002048">
    <property type="entry name" value="EF_hand_dom"/>
</dbReference>
<dbReference type="GO" id="GO:0006355">
    <property type="term" value="P:regulation of DNA-templated transcription"/>
    <property type="evidence" value="ECO:0007669"/>
    <property type="project" value="InterPro"/>
</dbReference>
<reference evidence="4" key="1">
    <citation type="submission" date="2015-04" db="UniProtKB">
        <authorList>
            <consortium name="EnsemblPlants"/>
        </authorList>
    </citation>
    <scope>IDENTIFICATION</scope>
</reference>